<feature type="transmembrane region" description="Helical" evidence="1">
    <location>
        <begin position="109"/>
        <end position="138"/>
    </location>
</feature>
<sequence>MAKDIRIDPRGPRFGAAVTLVFAVAALVVGANNVGLVLSFLLAALFLPGAIVGPQATAQSAMFARWVRPRLAPPTETESFRAPRFAQQVGMAFAVLAILFLALNVVVGYFIAIGFIVLASFLNSVFDFCMGCEVYLLATRATRRA</sequence>
<dbReference type="EMBL" id="CP134880">
    <property type="protein sequence ID" value="WNM27110.1"/>
    <property type="molecule type" value="Genomic_DNA"/>
</dbReference>
<reference evidence="3" key="1">
    <citation type="submission" date="2023-09" db="EMBL/GenBank/DDBJ databases">
        <title>Demequina sp. a novel bacteria isolated from Capsicum annuum.</title>
        <authorList>
            <person name="Humaira Z."/>
            <person name="Lee J."/>
            <person name="Cho D."/>
        </authorList>
    </citation>
    <scope>NUCLEOTIDE SEQUENCE</scope>
    <source>
        <strain evidence="3">PMTSA13</strain>
    </source>
</reference>
<gene>
    <name evidence="3" type="ORF">RN607_13040</name>
</gene>
<feature type="transmembrane region" description="Helical" evidence="1">
    <location>
        <begin position="85"/>
        <end position="103"/>
    </location>
</feature>
<protein>
    <submittedName>
        <fullName evidence="3">DUF4395 domain-containing protein</fullName>
    </submittedName>
</protein>
<feature type="domain" description="DUF4395" evidence="2">
    <location>
        <begin position="7"/>
        <end position="140"/>
    </location>
</feature>
<proteinExistence type="predicted"/>
<organism evidence="3">
    <name type="scientific">Demequina capsici</name>
    <dbReference type="NCBI Taxonomy" id="3075620"/>
    <lineage>
        <taxon>Bacteria</taxon>
        <taxon>Bacillati</taxon>
        <taxon>Actinomycetota</taxon>
        <taxon>Actinomycetes</taxon>
        <taxon>Micrococcales</taxon>
        <taxon>Demequinaceae</taxon>
        <taxon>Demequina</taxon>
    </lineage>
</organism>
<keyword evidence="1" id="KW-0812">Transmembrane</keyword>
<dbReference type="Pfam" id="PF14340">
    <property type="entry name" value="DUF4395"/>
    <property type="match status" value="1"/>
</dbReference>
<evidence type="ECO:0000256" key="1">
    <source>
        <dbReference type="SAM" id="Phobius"/>
    </source>
</evidence>
<dbReference type="RefSeq" id="WP_313543047.1">
    <property type="nucleotide sequence ID" value="NZ_CP134880.1"/>
</dbReference>
<keyword evidence="1" id="KW-1133">Transmembrane helix</keyword>
<evidence type="ECO:0000313" key="3">
    <source>
        <dbReference type="EMBL" id="WNM27110.1"/>
    </source>
</evidence>
<accession>A0AA96FER9</accession>
<name>A0AA96FER9_9MICO</name>
<keyword evidence="1" id="KW-0472">Membrane</keyword>
<dbReference type="KEGG" id="dcp:RN607_13040"/>
<dbReference type="AlphaFoldDB" id="A0AA96FER9"/>
<dbReference type="InterPro" id="IPR025508">
    <property type="entry name" value="DUF4395"/>
</dbReference>
<dbReference type="Proteomes" id="UP001303408">
    <property type="component" value="Chromosome"/>
</dbReference>
<evidence type="ECO:0000259" key="2">
    <source>
        <dbReference type="Pfam" id="PF14340"/>
    </source>
</evidence>
<feature type="transmembrane region" description="Helical" evidence="1">
    <location>
        <begin position="40"/>
        <end position="64"/>
    </location>
</feature>